<gene>
    <name evidence="1" type="ORF">LG34_13250</name>
</gene>
<comment type="caution">
    <text evidence="1">The sequence shown here is derived from an EMBL/GenBank/DDBJ whole genome shotgun (WGS) entry which is preliminary data.</text>
</comment>
<dbReference type="RefSeq" id="WP_109216395.1">
    <property type="nucleotide sequence ID" value="NZ_JRFU01000146.1"/>
</dbReference>
<protein>
    <submittedName>
        <fullName evidence="1">Uncharacterized protein</fullName>
    </submittedName>
</protein>
<dbReference type="Proteomes" id="UP000245288">
    <property type="component" value="Unassembled WGS sequence"/>
</dbReference>
<reference evidence="1 2" key="1">
    <citation type="submission" date="2014-09" db="EMBL/GenBank/DDBJ databases">
        <title>Butyrate-producing bacteria isolated from human gut.</title>
        <authorList>
            <person name="Zhang Q."/>
            <person name="Zhao L."/>
        </authorList>
    </citation>
    <scope>NUCLEOTIDE SEQUENCE [LARGE SCALE GENOMIC DNA]</scope>
    <source>
        <strain evidence="1 2">21</strain>
    </source>
</reference>
<keyword evidence="2" id="KW-1185">Reference proteome</keyword>
<proteinExistence type="predicted"/>
<organism evidence="1 2">
    <name type="scientific">Eubacterium ramulus</name>
    <dbReference type="NCBI Taxonomy" id="39490"/>
    <lineage>
        <taxon>Bacteria</taxon>
        <taxon>Bacillati</taxon>
        <taxon>Bacillota</taxon>
        <taxon>Clostridia</taxon>
        <taxon>Eubacteriales</taxon>
        <taxon>Eubacteriaceae</taxon>
        <taxon>Eubacterium</taxon>
    </lineage>
</organism>
<evidence type="ECO:0000313" key="2">
    <source>
        <dbReference type="Proteomes" id="UP000245288"/>
    </source>
</evidence>
<dbReference type="AlphaFoldDB" id="A0A2V1JQS0"/>
<accession>A0A2V1JQS0</accession>
<sequence length="96" mass="11471">MEYENMEDPEQRRKEMHRFYDLFLPAQKKYGLTASCRTSLFHDSSIRIWQGEGKDKQLIIKVENASEARCYALAAEDLRHWMSKKKEQNIKMLKVC</sequence>
<dbReference type="EMBL" id="JRFU01000146">
    <property type="protein sequence ID" value="PWE85845.1"/>
    <property type="molecule type" value="Genomic_DNA"/>
</dbReference>
<name>A0A2V1JQS0_EUBRA</name>
<evidence type="ECO:0000313" key="1">
    <source>
        <dbReference type="EMBL" id="PWE85845.1"/>
    </source>
</evidence>
<dbReference type="OrthoDB" id="9809093at2"/>